<evidence type="ECO:0000313" key="2">
    <source>
        <dbReference type="EMBL" id="GBL73012.1"/>
    </source>
</evidence>
<protein>
    <submittedName>
        <fullName evidence="2">Uncharacterized protein</fullName>
    </submittedName>
</protein>
<proteinExistence type="predicted"/>
<keyword evidence="3" id="KW-1185">Reference proteome</keyword>
<accession>A0A4Y1ZZV7</accession>
<name>A0A4Y1ZZV7_ARAVE</name>
<evidence type="ECO:0000256" key="1">
    <source>
        <dbReference type="SAM" id="MobiDB-lite"/>
    </source>
</evidence>
<feature type="compositionally biased region" description="Basic and acidic residues" evidence="1">
    <location>
        <begin position="13"/>
        <end position="25"/>
    </location>
</feature>
<evidence type="ECO:0000313" key="3">
    <source>
        <dbReference type="Proteomes" id="UP000499080"/>
    </source>
</evidence>
<sequence length="137" mass="15310">MTVGRECANQLARPRDSRPQRVKELRNRKHLQRGPISPPALWNIMEKYERTKPFYFLLGTGGKRVESVCMGDVATAVVESSSHSSDGSHLHQQLGTTPKVDTVKVLQMIIKQSADKALAEGNDIPDVDALFTVLRER</sequence>
<dbReference type="EMBL" id="BGPR01000002">
    <property type="protein sequence ID" value="GBL73012.1"/>
    <property type="molecule type" value="Genomic_DNA"/>
</dbReference>
<comment type="caution">
    <text evidence="2">The sequence shown here is derived from an EMBL/GenBank/DDBJ whole genome shotgun (WGS) entry which is preliminary data.</text>
</comment>
<dbReference type="Proteomes" id="UP000499080">
    <property type="component" value="Unassembled WGS sequence"/>
</dbReference>
<dbReference type="AlphaFoldDB" id="A0A4Y1ZZV7"/>
<organism evidence="2 3">
    <name type="scientific">Araneus ventricosus</name>
    <name type="common">Orbweaver spider</name>
    <name type="synonym">Epeira ventricosa</name>
    <dbReference type="NCBI Taxonomy" id="182803"/>
    <lineage>
        <taxon>Eukaryota</taxon>
        <taxon>Metazoa</taxon>
        <taxon>Ecdysozoa</taxon>
        <taxon>Arthropoda</taxon>
        <taxon>Chelicerata</taxon>
        <taxon>Arachnida</taxon>
        <taxon>Araneae</taxon>
        <taxon>Araneomorphae</taxon>
        <taxon>Entelegynae</taxon>
        <taxon>Araneoidea</taxon>
        <taxon>Araneidae</taxon>
        <taxon>Araneus</taxon>
    </lineage>
</organism>
<gene>
    <name evidence="2" type="ORF">AVEN_128180_1</name>
</gene>
<reference evidence="2 3" key="1">
    <citation type="journal article" date="2019" name="Sci. Rep.">
        <title>Orb-weaving spider Araneus ventricosus genome elucidates the spidroin gene catalogue.</title>
        <authorList>
            <person name="Kono N."/>
            <person name="Nakamura H."/>
            <person name="Ohtoshi R."/>
            <person name="Moran D.A.P."/>
            <person name="Shinohara A."/>
            <person name="Yoshida Y."/>
            <person name="Fujiwara M."/>
            <person name="Mori M."/>
            <person name="Tomita M."/>
            <person name="Arakawa K."/>
        </authorList>
    </citation>
    <scope>NUCLEOTIDE SEQUENCE [LARGE SCALE GENOMIC DNA]</scope>
</reference>
<feature type="region of interest" description="Disordered" evidence="1">
    <location>
        <begin position="1"/>
        <end position="32"/>
    </location>
</feature>